<dbReference type="FunFam" id="3.10.20.90:FF:000104">
    <property type="entry name" value="Tyrosine-protein phosphatase non-receptor type"/>
    <property type="match status" value="1"/>
</dbReference>
<dbReference type="PROSITE" id="PS50106">
    <property type="entry name" value="PDZ"/>
    <property type="match status" value="1"/>
</dbReference>
<dbReference type="EC" id="3.1.3.48" evidence="6"/>
<feature type="region of interest" description="Disordered" evidence="19">
    <location>
        <begin position="500"/>
        <end position="538"/>
    </location>
</feature>
<dbReference type="CDD" id="cd06706">
    <property type="entry name" value="PDZ_PTPN3-4-like"/>
    <property type="match status" value="1"/>
</dbReference>
<dbReference type="InterPro" id="IPR019748">
    <property type="entry name" value="FERM_central"/>
</dbReference>
<comment type="caution">
    <text evidence="24">The sequence shown here is derived from an EMBL/GenBank/DDBJ whole genome shotgun (WGS) entry which is preliminary data.</text>
</comment>
<dbReference type="GO" id="GO:0005886">
    <property type="term" value="C:plasma membrane"/>
    <property type="evidence" value="ECO:0007669"/>
    <property type="project" value="UniProtKB-SubCell"/>
</dbReference>
<dbReference type="PROSITE" id="PS50056">
    <property type="entry name" value="TYR_PHOSPHATASE_2"/>
    <property type="match status" value="1"/>
</dbReference>
<feature type="compositionally biased region" description="Low complexity" evidence="19">
    <location>
        <begin position="592"/>
        <end position="608"/>
    </location>
</feature>
<comment type="subunit">
    <text evidence="18">Component of a complex composed of PALS1, CRB1 and EPB41L5. Within the complex, interacts (via FERM domain) with PALS1 (via HOOK domain) and with CRB1 (via intracellular domain). Interacts with CRB2 (via intracellular domain). Interacts with CRB3 (via intracellular domain).</text>
</comment>
<evidence type="ECO:0000256" key="14">
    <source>
        <dbReference type="ARBA" id="ARBA00023212"/>
    </source>
</evidence>
<dbReference type="FunFam" id="3.10.20.90:FF:000024">
    <property type="entry name" value="Erythrocyte membrane protein band 4.1-like 5"/>
    <property type="match status" value="1"/>
</dbReference>
<protein>
    <recommendedName>
        <fullName evidence="16">Band 4.1-like protein 5</fullName>
        <ecNumber evidence="6">3.1.3.48</ecNumber>
    </recommendedName>
    <alternativeName>
        <fullName evidence="17">Erythrocyte membrane protein band 4.1-like 5</fullName>
    </alternativeName>
</protein>
<dbReference type="InterPro" id="IPR041783">
    <property type="entry name" value="PTPN3/4_FERM_C"/>
</dbReference>
<feature type="compositionally biased region" description="Basic residues" evidence="19">
    <location>
        <begin position="1495"/>
        <end position="1508"/>
    </location>
</feature>
<dbReference type="PROSITE" id="PS50055">
    <property type="entry name" value="TYR_PHOSPHATASE_PTP"/>
    <property type="match status" value="1"/>
</dbReference>
<dbReference type="SMART" id="SM00228">
    <property type="entry name" value="PDZ"/>
    <property type="match status" value="1"/>
</dbReference>
<organism evidence="24 25">
    <name type="scientific">Bos mutus</name>
    <name type="common">wild yak</name>
    <dbReference type="NCBI Taxonomy" id="72004"/>
    <lineage>
        <taxon>Eukaryota</taxon>
        <taxon>Metazoa</taxon>
        <taxon>Chordata</taxon>
        <taxon>Craniata</taxon>
        <taxon>Vertebrata</taxon>
        <taxon>Euteleostomi</taxon>
        <taxon>Mammalia</taxon>
        <taxon>Eutheria</taxon>
        <taxon>Laurasiatheria</taxon>
        <taxon>Artiodactyla</taxon>
        <taxon>Ruminantia</taxon>
        <taxon>Pecora</taxon>
        <taxon>Bovidae</taxon>
        <taxon>Bovinae</taxon>
        <taxon>Bos</taxon>
    </lineage>
</organism>
<evidence type="ECO:0000256" key="3">
    <source>
        <dbReference type="ARBA" id="ARBA00004437"/>
    </source>
</evidence>
<evidence type="ECO:0000256" key="7">
    <source>
        <dbReference type="ARBA" id="ARBA00022475"/>
    </source>
</evidence>
<dbReference type="Gene3D" id="3.90.190.10">
    <property type="entry name" value="Protein tyrosine phosphatase superfamily"/>
    <property type="match status" value="1"/>
</dbReference>
<evidence type="ECO:0000256" key="5">
    <source>
        <dbReference type="ARBA" id="ARBA00009649"/>
    </source>
</evidence>
<dbReference type="CDD" id="cd13189">
    <property type="entry name" value="FERM_C_PTPN4_PTPN3_like"/>
    <property type="match status" value="1"/>
</dbReference>
<feature type="region of interest" description="Disordered" evidence="19">
    <location>
        <begin position="1519"/>
        <end position="1538"/>
    </location>
</feature>
<evidence type="ECO:0000256" key="17">
    <source>
        <dbReference type="ARBA" id="ARBA00030226"/>
    </source>
</evidence>
<proteinExistence type="inferred from homology"/>
<evidence type="ECO:0000256" key="8">
    <source>
        <dbReference type="ARBA" id="ARBA00022490"/>
    </source>
</evidence>
<evidence type="ECO:0000259" key="20">
    <source>
        <dbReference type="PROSITE" id="PS50055"/>
    </source>
</evidence>
<evidence type="ECO:0000256" key="6">
    <source>
        <dbReference type="ARBA" id="ARBA00013064"/>
    </source>
</evidence>
<dbReference type="InterPro" id="IPR000242">
    <property type="entry name" value="PTP_cat"/>
</dbReference>
<evidence type="ECO:0000256" key="13">
    <source>
        <dbReference type="ARBA" id="ARBA00023136"/>
    </source>
</evidence>
<dbReference type="GO" id="GO:0001917">
    <property type="term" value="C:photoreceptor inner segment"/>
    <property type="evidence" value="ECO:0007669"/>
    <property type="project" value="UniProtKB-SubCell"/>
</dbReference>
<keyword evidence="10" id="KW-0378">Hydrolase</keyword>
<feature type="region of interest" description="Disordered" evidence="19">
    <location>
        <begin position="1449"/>
        <end position="1511"/>
    </location>
</feature>
<reference evidence="24" key="1">
    <citation type="submission" date="2019-10" db="EMBL/GenBank/DDBJ databases">
        <title>The sequence and de novo assembly of the wild yak genome.</title>
        <authorList>
            <person name="Liu Y."/>
        </authorList>
    </citation>
    <scope>NUCLEOTIDE SEQUENCE [LARGE SCALE GENOMIC DNA]</scope>
    <source>
        <strain evidence="24">WY2019</strain>
    </source>
</reference>
<dbReference type="SUPFAM" id="SSF50729">
    <property type="entry name" value="PH domain-like"/>
    <property type="match status" value="2"/>
</dbReference>
<dbReference type="InterPro" id="IPR035963">
    <property type="entry name" value="FERM_2"/>
</dbReference>
<dbReference type="SUPFAM" id="SSF47031">
    <property type="entry name" value="Second domain of FERM"/>
    <property type="match status" value="2"/>
</dbReference>
<accession>A0A6B0RE29</accession>
<keyword evidence="7" id="KW-1003">Cell membrane</keyword>
<feature type="domain" description="PDZ" evidence="23">
    <location>
        <begin position="647"/>
        <end position="719"/>
    </location>
</feature>
<dbReference type="Pfam" id="PF00102">
    <property type="entry name" value="Y_phosphatase"/>
    <property type="match status" value="1"/>
</dbReference>
<dbReference type="Gene3D" id="2.30.29.30">
    <property type="entry name" value="Pleckstrin-homology domain (PH domain)/Phosphotyrosine-binding domain (PTB)"/>
    <property type="match status" value="2"/>
</dbReference>
<dbReference type="InterPro" id="IPR016130">
    <property type="entry name" value="Tyr_Pase_AS"/>
</dbReference>
<evidence type="ECO:0000256" key="4">
    <source>
        <dbReference type="ARBA" id="ARBA00004536"/>
    </source>
</evidence>
<dbReference type="FunFam" id="1.20.80.10:FF:000003">
    <property type="entry name" value="Tyrosine-protein phosphatase non-receptor type 4"/>
    <property type="match status" value="2"/>
</dbReference>
<dbReference type="SMART" id="SM01196">
    <property type="entry name" value="FERM_C"/>
    <property type="match status" value="2"/>
</dbReference>
<feature type="region of interest" description="Disordered" evidence="19">
    <location>
        <begin position="1677"/>
        <end position="1697"/>
    </location>
</feature>
<keyword evidence="13" id="KW-0472">Membrane</keyword>
<feature type="compositionally biased region" description="Basic residues" evidence="19">
    <location>
        <begin position="520"/>
        <end position="531"/>
    </location>
</feature>
<evidence type="ECO:0000256" key="9">
    <source>
        <dbReference type="ARBA" id="ARBA00022553"/>
    </source>
</evidence>
<dbReference type="PROSITE" id="PS00660">
    <property type="entry name" value="FERM_1"/>
    <property type="match status" value="1"/>
</dbReference>
<comment type="subcellular location">
    <subcellularLocation>
        <location evidence="4">Cell junction</location>
        <location evidence="4">Adherens junction</location>
    </subcellularLocation>
    <subcellularLocation>
        <location evidence="2">Cell membrane</location>
        <topology evidence="2">Peripheral membrane protein</topology>
        <orientation evidence="2">Cytoplasmic side</orientation>
    </subcellularLocation>
    <subcellularLocation>
        <location evidence="1">Cytoplasm</location>
        <location evidence="1">Cytoskeleton</location>
    </subcellularLocation>
    <subcellularLocation>
        <location evidence="3">Photoreceptor inner segment</location>
    </subcellularLocation>
</comment>
<feature type="compositionally biased region" description="Low complexity" evidence="19">
    <location>
        <begin position="1464"/>
        <end position="1479"/>
    </location>
</feature>
<dbReference type="SUPFAM" id="SSF50156">
    <property type="entry name" value="PDZ domain-like"/>
    <property type="match status" value="1"/>
</dbReference>
<dbReference type="InterPro" id="IPR001478">
    <property type="entry name" value="PDZ"/>
</dbReference>
<dbReference type="Gene3D" id="1.20.80.10">
    <property type="match status" value="2"/>
</dbReference>
<keyword evidence="11" id="KW-0904">Protein phosphatase</keyword>
<sequence>MWKMLNKNSCVAFYPASWSRCTLVSGVWRRCTLEIKAKIPHLLQRSIRNAEAQAKNRVDLEAPLRGELVMQPSFCVYCEKEEAVLLSCAAVVPETRLSSGLSSALSSFLPCFRLPHLDLWPCPDIHVRFSECYSAIVMTSRLRALGGRINNIRTSELPKEKTRSEVICSVRFLDGLVQTFKVNKQDTGQVLLDMAYNYLGVTEKEYFGLQHGDDSLDSPRWLEASKPIRKQLKGGCFPCTLHFRVRFFIPDPNTLQQEQTRHLYFLQLKMDICEGRLTCPLNSAVVLASYAVQSHFGDYDSSVHLPGYLSDSQFIPDQNEDFLAKVESLHEQHSGLKQSEAESCFINIARTLDFYGVELHSGRDLHNLDLMIGIASAGIAVYRKYICTSFYPWVNILKISFKRKKFFIHQRQKQTESREHIVAFNMLNYRSCKNLWKSCVEHHTFFQAKKLLPQEKNVLSQYWSLGSRNPKKSVNNQYCKKVIGGMVWNPAMQRSLSVEHLETKSLPSRSPPITPNWRSPRLRHEIRKPRHSSADNLANEMTYITETEDVFYTYKGSLSPKDSDSEVSQNRSPHRESISENSPAQSCLTQKSSSSVSPSSNAPGSCSPDGVDQQFLEDFHRVTKGGSAEDSSQYYCDKNDGDGYLVLIRITPDEDGKFGFNLKGGVDQKMPLVVSRINPESPADTCIPKLNEGDQIVLINGRDISEHTHDQVVMFIKASRESHTRELALVIRRKAVHSFADIKSEDELNQLFPEAIFPVCPETGDTLEGSMEQLKKGLESGTVLIQFEQLYRKKPGLAITFAKLPQNLDKNRYKDVLPYDTTRVLLQGNEDYINASYVNMEIPAAHLMNKYIAAQGPLPHTCAQFWQVVWDQKLSLIVMLTTLTERGRTKCHQYWPDPPDVMEHGSFHIRCQSEDCTIAYVFREMLVTNTETGEEHTVTHLQYVAWPDHGVPDDSSDFLEFVNYVRSLRVDGEPVLVHCSAGIGRTGVLVTMETAMCMIERNLPVYPLDIVRKMRDQRAMMVQTSPLAPCRPGSSPDCTLHCQATDRSSPFCQNLPATSAIGVSENRVHVPCLLPALVTLLRFPPVPEPDEQCRFQKHAKGQDLFDQIVYHLDLVETDYFGLQFLNSAQVPHWLDHSKPIKKQMKIGPAYALHFRVKYYSSEPNNLREEFTRYLFVLQLRHDILSGKLKCPYETAVELAALCLQAELGECELPEHTPELVSEFRFIPNQTEAMEFDIFQRWKECRGKSPAQAELSYLNKAKWLEMYGVDMHVVRGRDGCEYSLGLTPTGILIFEGANKIGLFFWPKITKMDFKKSKLTLVVVEDDDQGREQEHTFVFRLDSARTCKHLWKCAVEHHAFFRLRTPGNSKSNRSDFIRLGSRFRFSGRTEYQATHGARLRRTSTFERKPSKRYPSRRHSTFKGYYNFSFSFFSSKTNPEVHNYQPQYHPNLHPGQPRWHPHSPNVSYPLPSPGLSSSDRLPFGLEENGGTPFTAKASGRHHHHHHQHQHHTNYGLSLTLENKEGLSRSPNSSSKSLTKLSPGTPALFSEAAAHLKKLELETVKPAGPWPALHININKAEEKKVSEKTLQTPLLPSPVADHVKCNILKAQLENASRVSAQQVGKEESTFVNINKKSTLQDANVRSPIPIRVETTQPAMEKPEIKPPRVRKLTRQYSFSPAVTSGLPPAPCEKEKGAISGQTHSTSLTLVETSALYSSFSMPLLSPKVHKISSPQNSEGKGQLSPGAKSPSNRRGAFTLEPGDLLMDFTEATPLAEPASAPHCAHSRCSPPLSLPMKEETTGVCMHPPIKTRLIKTFPADTVTPFPDPFITGPQFTADFRDSKVQCCPGQSSPLIPAATLRPLTEAVSTVQTIYTIRKPVSPATSAETLRQELEREKMMKRLLMTEL</sequence>
<evidence type="ECO:0000256" key="11">
    <source>
        <dbReference type="ARBA" id="ARBA00022912"/>
    </source>
</evidence>
<dbReference type="InterPro" id="IPR029021">
    <property type="entry name" value="Prot-tyrosine_phosphatase-like"/>
</dbReference>
<dbReference type="GO" id="GO:0004725">
    <property type="term" value="F:protein tyrosine phosphatase activity"/>
    <property type="evidence" value="ECO:0007669"/>
    <property type="project" value="UniProtKB-EC"/>
</dbReference>
<dbReference type="InterPro" id="IPR003595">
    <property type="entry name" value="Tyr_Pase_cat"/>
</dbReference>
<dbReference type="FunFam" id="2.30.29.30:FF:000002">
    <property type="entry name" value="Band 4.1-like protein 5 isoform 1"/>
    <property type="match status" value="2"/>
</dbReference>
<evidence type="ECO:0000256" key="10">
    <source>
        <dbReference type="ARBA" id="ARBA00022801"/>
    </source>
</evidence>
<dbReference type="Pfam" id="PF09379">
    <property type="entry name" value="FERM_N"/>
    <property type="match status" value="2"/>
</dbReference>
<dbReference type="SMART" id="SM01195">
    <property type="entry name" value="FA"/>
    <property type="match status" value="1"/>
</dbReference>
<feature type="domain" description="FERM" evidence="22">
    <location>
        <begin position="166"/>
        <end position="450"/>
    </location>
</feature>
<dbReference type="Pfam" id="PF09380">
    <property type="entry name" value="FERM_C"/>
    <property type="match status" value="2"/>
</dbReference>
<evidence type="ECO:0000259" key="22">
    <source>
        <dbReference type="PROSITE" id="PS50057"/>
    </source>
</evidence>
<dbReference type="PANTHER" id="PTHR45706:SF5">
    <property type="entry name" value="TYROSINE-PROTEIN PHOSPHATASE NON-RECEPTOR TYPE 3"/>
    <property type="match status" value="1"/>
</dbReference>
<dbReference type="InterPro" id="IPR011993">
    <property type="entry name" value="PH-like_dom_sf"/>
</dbReference>
<dbReference type="CDD" id="cd14473">
    <property type="entry name" value="FERM_B-lobe"/>
    <property type="match status" value="2"/>
</dbReference>
<dbReference type="EMBL" id="VBQZ03000046">
    <property type="protein sequence ID" value="MXQ88429.1"/>
    <property type="molecule type" value="Genomic_DNA"/>
</dbReference>
<dbReference type="Gene3D" id="2.30.42.10">
    <property type="match status" value="1"/>
</dbReference>
<dbReference type="PRINTS" id="PR00935">
    <property type="entry name" value="BAND41"/>
</dbReference>
<feature type="region of interest" description="Disordered" evidence="19">
    <location>
        <begin position="555"/>
        <end position="612"/>
    </location>
</feature>
<dbReference type="FunFam" id="3.90.190.10:FF:000023">
    <property type="entry name" value="Tyrosine-protein phosphatase non-receptor type"/>
    <property type="match status" value="1"/>
</dbReference>
<dbReference type="PROSITE" id="PS00383">
    <property type="entry name" value="TYR_PHOSPHATASE_1"/>
    <property type="match status" value="1"/>
</dbReference>
<dbReference type="InterPro" id="IPR019747">
    <property type="entry name" value="FERM_CS"/>
</dbReference>
<dbReference type="SMART" id="SM00404">
    <property type="entry name" value="PTPc_motif"/>
    <property type="match status" value="1"/>
</dbReference>
<feature type="compositionally biased region" description="Low complexity" evidence="19">
    <location>
        <begin position="1524"/>
        <end position="1538"/>
    </location>
</feature>
<dbReference type="GO" id="GO:0005912">
    <property type="term" value="C:adherens junction"/>
    <property type="evidence" value="ECO:0007669"/>
    <property type="project" value="UniProtKB-SubCell"/>
</dbReference>
<dbReference type="CDD" id="cd14600">
    <property type="entry name" value="PTPc-N3"/>
    <property type="match status" value="1"/>
</dbReference>
<keyword evidence="25" id="KW-1185">Reference proteome</keyword>
<dbReference type="SUPFAM" id="SSF52799">
    <property type="entry name" value="(Phosphotyrosine protein) phosphatases II"/>
    <property type="match status" value="1"/>
</dbReference>
<feature type="region of interest" description="Disordered" evidence="19">
    <location>
        <begin position="1725"/>
        <end position="1754"/>
    </location>
</feature>
<dbReference type="InterPro" id="IPR000387">
    <property type="entry name" value="Tyr_Pase_dom"/>
</dbReference>
<evidence type="ECO:0000256" key="1">
    <source>
        <dbReference type="ARBA" id="ARBA00004245"/>
    </source>
</evidence>
<dbReference type="SUPFAM" id="SSF54236">
    <property type="entry name" value="Ubiquitin-like"/>
    <property type="match status" value="2"/>
</dbReference>
<dbReference type="SMART" id="SM00194">
    <property type="entry name" value="PTPc"/>
    <property type="match status" value="1"/>
</dbReference>
<dbReference type="InterPro" id="IPR018979">
    <property type="entry name" value="FERM_N"/>
</dbReference>
<dbReference type="InterPro" id="IPR014352">
    <property type="entry name" value="FERM/acyl-CoA-bd_prot_sf"/>
</dbReference>
<dbReference type="PROSITE" id="PS00661">
    <property type="entry name" value="FERM_2"/>
    <property type="match status" value="2"/>
</dbReference>
<keyword evidence="14" id="KW-0206">Cytoskeleton</keyword>
<evidence type="ECO:0000256" key="18">
    <source>
        <dbReference type="ARBA" id="ARBA00046505"/>
    </source>
</evidence>
<evidence type="ECO:0000313" key="24">
    <source>
        <dbReference type="EMBL" id="MXQ88429.1"/>
    </source>
</evidence>
<dbReference type="PROSITE" id="PS50057">
    <property type="entry name" value="FERM_3"/>
    <property type="match status" value="2"/>
</dbReference>
<dbReference type="InterPro" id="IPR000299">
    <property type="entry name" value="FERM_domain"/>
</dbReference>
<dbReference type="PANTHER" id="PTHR45706">
    <property type="entry name" value="TYROSINE-PROTEIN PHOSPHATASE"/>
    <property type="match status" value="1"/>
</dbReference>
<keyword evidence="8" id="KW-0963">Cytoplasm</keyword>
<evidence type="ECO:0000256" key="2">
    <source>
        <dbReference type="ARBA" id="ARBA00004413"/>
    </source>
</evidence>
<dbReference type="PRINTS" id="PR00700">
    <property type="entry name" value="PRTYPHPHTASE"/>
</dbReference>
<dbReference type="Proteomes" id="UP000322234">
    <property type="component" value="Unassembled WGS sequence"/>
</dbReference>
<evidence type="ECO:0000313" key="25">
    <source>
        <dbReference type="Proteomes" id="UP000322234"/>
    </source>
</evidence>
<dbReference type="InterPro" id="IPR029071">
    <property type="entry name" value="Ubiquitin-like_domsf"/>
</dbReference>
<comment type="function">
    <text evidence="15">Plays a role in the formation and organization of tight junctions during the establishment of polarity in epithelial cells.</text>
</comment>
<keyword evidence="12" id="KW-0965">Cell junction</keyword>
<dbReference type="Pfam" id="PF00373">
    <property type="entry name" value="FERM_M"/>
    <property type="match status" value="2"/>
</dbReference>
<evidence type="ECO:0000256" key="16">
    <source>
        <dbReference type="ARBA" id="ARBA00023841"/>
    </source>
</evidence>
<feature type="domain" description="Tyrosine-protein phosphatase" evidence="20">
    <location>
        <begin position="783"/>
        <end position="1024"/>
    </location>
</feature>
<keyword evidence="9" id="KW-0597">Phosphoprotein</keyword>
<dbReference type="InterPro" id="IPR019749">
    <property type="entry name" value="Band_41_domain"/>
</dbReference>
<dbReference type="GO" id="GO:0005856">
    <property type="term" value="C:cytoskeleton"/>
    <property type="evidence" value="ECO:0007669"/>
    <property type="project" value="UniProtKB-SubCell"/>
</dbReference>
<dbReference type="Pfam" id="PF00595">
    <property type="entry name" value="PDZ"/>
    <property type="match status" value="1"/>
</dbReference>
<feature type="domain" description="FERM" evidence="22">
    <location>
        <begin position="1079"/>
        <end position="1363"/>
    </location>
</feature>
<name>A0A6B0RE29_9CETA</name>
<evidence type="ECO:0000259" key="21">
    <source>
        <dbReference type="PROSITE" id="PS50056"/>
    </source>
</evidence>
<gene>
    <name evidence="24" type="ORF">E5288_WYG006775</name>
</gene>
<comment type="similarity">
    <text evidence="5">Belongs to the protein-tyrosine phosphatase family. Non-receptor class subfamily.</text>
</comment>
<dbReference type="FunFam" id="2.30.42.10:FF:000045">
    <property type="entry name" value="Tyrosine-protein phosphatase non-receptor type"/>
    <property type="match status" value="1"/>
</dbReference>
<evidence type="ECO:0000259" key="23">
    <source>
        <dbReference type="PROSITE" id="PS50106"/>
    </source>
</evidence>
<dbReference type="Pfam" id="PF08736">
    <property type="entry name" value="FA"/>
    <property type="match status" value="1"/>
</dbReference>
<dbReference type="InterPro" id="IPR014847">
    <property type="entry name" value="FA"/>
</dbReference>
<evidence type="ECO:0000256" key="15">
    <source>
        <dbReference type="ARBA" id="ARBA00023750"/>
    </source>
</evidence>
<dbReference type="SMART" id="SM00295">
    <property type="entry name" value="B41"/>
    <property type="match status" value="2"/>
</dbReference>
<evidence type="ECO:0000256" key="12">
    <source>
        <dbReference type="ARBA" id="ARBA00022949"/>
    </source>
</evidence>
<evidence type="ECO:0000256" key="19">
    <source>
        <dbReference type="SAM" id="MobiDB-lite"/>
    </source>
</evidence>
<dbReference type="Gene3D" id="3.10.20.90">
    <property type="entry name" value="Phosphatidylinositol 3-kinase Catalytic Subunit, Chain A, domain 1"/>
    <property type="match status" value="2"/>
</dbReference>
<dbReference type="InterPro" id="IPR018980">
    <property type="entry name" value="FERM_PH-like_C"/>
</dbReference>
<feature type="compositionally biased region" description="Polar residues" evidence="19">
    <location>
        <begin position="579"/>
        <end position="591"/>
    </location>
</feature>
<feature type="domain" description="Tyrosine specific protein phosphatases" evidence="21">
    <location>
        <begin position="956"/>
        <end position="1024"/>
    </location>
</feature>
<dbReference type="CDD" id="cd13186">
    <property type="entry name" value="FERM_C_NBL4_NBL5"/>
    <property type="match status" value="1"/>
</dbReference>
<dbReference type="InterPro" id="IPR036034">
    <property type="entry name" value="PDZ_sf"/>
</dbReference>